<organism evidence="1">
    <name type="scientific">Culex pipiens</name>
    <name type="common">House mosquito</name>
    <dbReference type="NCBI Taxonomy" id="7175"/>
    <lineage>
        <taxon>Eukaryota</taxon>
        <taxon>Metazoa</taxon>
        <taxon>Ecdysozoa</taxon>
        <taxon>Arthropoda</taxon>
        <taxon>Hexapoda</taxon>
        <taxon>Insecta</taxon>
        <taxon>Pterygota</taxon>
        <taxon>Neoptera</taxon>
        <taxon>Endopterygota</taxon>
        <taxon>Diptera</taxon>
        <taxon>Nematocera</taxon>
        <taxon>Culicoidea</taxon>
        <taxon>Culicidae</taxon>
        <taxon>Culicinae</taxon>
        <taxon>Culicini</taxon>
        <taxon>Culex</taxon>
        <taxon>Culex</taxon>
    </lineage>
</organism>
<evidence type="ECO:0000313" key="1">
    <source>
        <dbReference type="EMBL" id="CAG6510816.1"/>
    </source>
</evidence>
<protein>
    <submittedName>
        <fullName evidence="1">(northern house mosquito) hypothetical protein</fullName>
    </submittedName>
</protein>
<reference evidence="1" key="1">
    <citation type="submission" date="2021-05" db="EMBL/GenBank/DDBJ databases">
        <authorList>
            <person name="Alioto T."/>
            <person name="Alioto T."/>
            <person name="Gomez Garrido J."/>
        </authorList>
    </citation>
    <scope>NUCLEOTIDE SEQUENCE</scope>
</reference>
<accession>A0A8D8DJI7</accession>
<dbReference type="EMBL" id="HBUE01162199">
    <property type="protein sequence ID" value="CAG6510815.1"/>
    <property type="molecule type" value="Transcribed_RNA"/>
</dbReference>
<dbReference type="EMBL" id="HBUE01267390">
    <property type="protein sequence ID" value="CAG6562221.1"/>
    <property type="molecule type" value="Transcribed_RNA"/>
</dbReference>
<dbReference type="EMBL" id="HBUE01162201">
    <property type="protein sequence ID" value="CAG6510816.1"/>
    <property type="molecule type" value="Transcribed_RNA"/>
</dbReference>
<dbReference type="EMBL" id="HBUE01267388">
    <property type="protein sequence ID" value="CAG6562220.1"/>
    <property type="molecule type" value="Transcribed_RNA"/>
</dbReference>
<dbReference type="AlphaFoldDB" id="A0A8D8DJI7"/>
<proteinExistence type="predicted"/>
<sequence length="114" mass="13136">MIEVGIMHNCIIQVSIQQSSQNGVKVIFGKGFSIRFGVLAKLCDEDNPEAITLLNNNYFLNHFFHKTIIFSKTTFQVMGFSISNNIHDICHAKKLIIKQFKNHFLKSNYIFQLL</sequence>
<name>A0A8D8DJI7_CULPI</name>